<dbReference type="Gene3D" id="2.150.10.10">
    <property type="entry name" value="Serralysin-like metalloprotease, C-terminal"/>
    <property type="match status" value="8"/>
</dbReference>
<dbReference type="Gene3D" id="3.40.50.1110">
    <property type="entry name" value="SGNH hydrolase"/>
    <property type="match status" value="1"/>
</dbReference>
<dbReference type="Proteomes" id="UP001165080">
    <property type="component" value="Unassembled WGS sequence"/>
</dbReference>
<dbReference type="PROSITE" id="PS51762">
    <property type="entry name" value="GH16_2"/>
    <property type="match status" value="1"/>
</dbReference>
<dbReference type="Pfam" id="PF00353">
    <property type="entry name" value="HemolysinCabind"/>
    <property type="match status" value="13"/>
</dbReference>
<dbReference type="InterPro" id="IPR013320">
    <property type="entry name" value="ConA-like_dom_sf"/>
</dbReference>
<dbReference type="Gene3D" id="2.60.120.200">
    <property type="match status" value="1"/>
</dbReference>
<dbReference type="GO" id="GO:0005509">
    <property type="term" value="F:calcium ion binding"/>
    <property type="evidence" value="ECO:0007669"/>
    <property type="project" value="InterPro"/>
</dbReference>
<evidence type="ECO:0000256" key="3">
    <source>
        <dbReference type="SAM" id="MobiDB-lite"/>
    </source>
</evidence>
<dbReference type="SUPFAM" id="SSF49899">
    <property type="entry name" value="Concanavalin A-like lectins/glucanases"/>
    <property type="match status" value="1"/>
</dbReference>
<dbReference type="InterPro" id="IPR001343">
    <property type="entry name" value="Hemolysn_Ca-bd"/>
</dbReference>
<dbReference type="PANTHER" id="PTHR38340:SF1">
    <property type="entry name" value="S-LAYER PROTEIN"/>
    <property type="match status" value="1"/>
</dbReference>
<sequence length="1560" mass="163881">MRKSYLYETWNGFDFFNGDLKAWRASLDRFSPIWEGVVDKVNAARPTGSKEMLLVPAGQAMANLYDAIEAGKIPGVSSIRHFFTDDIHPTDAGYYFVTMVHQATLYGKDPSGLPNTVFGDYGAYPTINPIIAASLQKLAWKTVMEYDRDGVNEGAAPTPTPTPVPPVDKPQPEEPEVTPTPDPTPIPTPPAQNAINGNDSANTLNGTSGNDKIYGFGGNDVIDGKAGADEMYGGTGNDVYWVDNAGDRVIEKAGEGRDEVHSIIDWTLGENIEDLHLRTPVNTKGTGNALDNLITANAGRNVLSGMAGNDTLKSYEGEDTLIGGTGNDTLSGGSGKDTFIFAAGDGRDTITDFDARAGELVDVRGYSGYTSLISESGGTRMVFEGGDSILFQGVAKSALTGVNFTFNGVSPKNLADVGPVFAPAPTPPASSDEYDLSLYKLSQKSTPDSWLISEWDAGQTNNMSWSANNVSVAANGDVSLSLTKAPAGSSRPYLGAEVQSNEIATTGTWSWTAQAPVMAPGAVFGMFTYKADWKNDPWVEFDFEFVGGDTTKVQLAIHMENAKGEHMVLTPEAQKRSIIDLGFDASKGMHTYEVSVTEKDATFYIDGKQVAKFGPADMQGNVWQIGPMASFVDLWSVSSGQEAWAGKWTDPGRPLVAIIEGADIRPAEFGSAIEVVSPPVVLIPDPIVIPNGINGNDSANTLNGTSGNDKIYGFGGNDAIDGKAGADEMYGGTGNDVYWVDNAGDRVIEKAGEGRDEVHSIIDWTLGENIEDLHLRTPVNTKGTGNALDNLITANAGRNVLSGMAGNDTLKSYEGEDTLIGGTGNDTLSGGSGKDTFIFAAGDGRDTITDFDARAGEILDIRGYANVTALISENGGTRIVLGTNDSIFLQGVDKAILTTANFLFNGAVPKELNGVQTVPGAINGNDSANTLNGTSGNDKIYGFGGNDVIDGKAGADEMYGGTGNDVYWVDNAGDRVIEKAGEGRDEVHSIIDWTLGENIEDLHLRTPVNTKGTGNALDNLITANAGRNVLSGMAGNDTLKSYEGEDTLIGGTGNDTLSGGSGKDTFIFAAGDGRDTITDFDARAGEILDIRGYANVTALISENGGTRIVLGTNDSIFLQGVDKAILTTANFLFNGAVPKELNGTPPTVTPAPLPTPIPPAADINEIRGSNADDTMRGTTQSDIVWGLEGLDTFYWQPGVGNDTYHGGTGTERYDANPYTPGNPGGDRLILDGSAGLRIDMHSTDSGSVQSRNDRLEFTGIERIFGTTGDDVVVATNATVNSSGGSVPAHGLSIFTGAGNDRISGSQFDDVIDGGSGNDTINGDGGNDFIHSSTGNDLIYGGAGDENIRWGNGDANHNPGNDTIDGGSGNDLINIWIKRGDIYSNNDTVGIEGVSVTVDRVLSDGAFSGNASTSIGGTATLRFDNFELGWTHAGNDVIDASGAVISSSGAGVNFNTRWGHDRLVGSRGNDTLDGSMGRDTVQGGQGDDRIWIGDGHNGDGASDVLIFRAGDGADIVYGFESSRDTLDLGERSYSATEVRDGTLLNFGSGDSVLLNGVFDFI</sequence>
<feature type="domain" description="GH16" evidence="4">
    <location>
        <begin position="419"/>
        <end position="667"/>
    </location>
</feature>
<comment type="caution">
    <text evidence="5">The sequence shown here is derived from an EMBL/GenBank/DDBJ whole genome shotgun (WGS) entry which is preliminary data.</text>
</comment>
<proteinExistence type="predicted"/>
<evidence type="ECO:0000313" key="6">
    <source>
        <dbReference type="Proteomes" id="UP001165080"/>
    </source>
</evidence>
<organism evidence="5 6">
    <name type="scientific">Pleodorina starrii</name>
    <dbReference type="NCBI Taxonomy" id="330485"/>
    <lineage>
        <taxon>Eukaryota</taxon>
        <taxon>Viridiplantae</taxon>
        <taxon>Chlorophyta</taxon>
        <taxon>core chlorophytes</taxon>
        <taxon>Chlorophyceae</taxon>
        <taxon>CS clade</taxon>
        <taxon>Chlamydomonadales</taxon>
        <taxon>Volvocaceae</taxon>
        <taxon>Pleodorina</taxon>
    </lineage>
</organism>
<feature type="region of interest" description="Disordered" evidence="3">
    <location>
        <begin position="150"/>
        <end position="188"/>
    </location>
</feature>
<dbReference type="PANTHER" id="PTHR38340">
    <property type="entry name" value="S-LAYER PROTEIN"/>
    <property type="match status" value="1"/>
</dbReference>
<dbReference type="GO" id="GO:0005576">
    <property type="term" value="C:extracellular region"/>
    <property type="evidence" value="ECO:0007669"/>
    <property type="project" value="UniProtKB-SubCell"/>
</dbReference>
<dbReference type="InterPro" id="IPR000757">
    <property type="entry name" value="Beta-glucanase-like"/>
</dbReference>
<dbReference type="InterPro" id="IPR011049">
    <property type="entry name" value="Serralysin-like_metalloprot_C"/>
</dbReference>
<dbReference type="PROSITE" id="PS00330">
    <property type="entry name" value="HEMOLYSIN_CALCIUM"/>
    <property type="match status" value="6"/>
</dbReference>
<reference evidence="5 6" key="1">
    <citation type="journal article" date="2023" name="Commun. Biol.">
        <title>Reorganization of the ancestral sex-determining regions during the evolution of trioecy in Pleodorina starrii.</title>
        <authorList>
            <person name="Takahashi K."/>
            <person name="Suzuki S."/>
            <person name="Kawai-Toyooka H."/>
            <person name="Yamamoto K."/>
            <person name="Hamaji T."/>
            <person name="Ootsuki R."/>
            <person name="Yamaguchi H."/>
            <person name="Kawachi M."/>
            <person name="Higashiyama T."/>
            <person name="Nozaki H."/>
        </authorList>
    </citation>
    <scope>NUCLEOTIDE SEQUENCE [LARGE SCALE GENOMIC DNA]</scope>
    <source>
        <strain evidence="5 6">NIES-4479</strain>
    </source>
</reference>
<accession>A0A9W6C223</accession>
<keyword evidence="6" id="KW-1185">Reference proteome</keyword>
<dbReference type="EMBL" id="BRXU01000056">
    <property type="protein sequence ID" value="GLC62035.1"/>
    <property type="molecule type" value="Genomic_DNA"/>
</dbReference>
<dbReference type="SUPFAM" id="SSF51120">
    <property type="entry name" value="beta-Roll"/>
    <property type="match status" value="9"/>
</dbReference>
<feature type="compositionally biased region" description="Pro residues" evidence="3">
    <location>
        <begin position="178"/>
        <end position="188"/>
    </location>
</feature>
<dbReference type="InterPro" id="IPR018511">
    <property type="entry name" value="Hemolysin-typ_Ca-bd_CS"/>
</dbReference>
<dbReference type="Pfam" id="PF00722">
    <property type="entry name" value="Glyco_hydro_16"/>
    <property type="match status" value="1"/>
</dbReference>
<gene>
    <name evidence="5" type="primary">PLESTB003044</name>
    <name evidence="5" type="ORF">PLESTB_001832400</name>
</gene>
<keyword evidence="2" id="KW-0964">Secreted</keyword>
<evidence type="ECO:0000259" key="4">
    <source>
        <dbReference type="PROSITE" id="PS51762"/>
    </source>
</evidence>
<evidence type="ECO:0000256" key="2">
    <source>
        <dbReference type="ARBA" id="ARBA00022525"/>
    </source>
</evidence>
<dbReference type="PRINTS" id="PR00313">
    <property type="entry name" value="CABNDNGRPT"/>
</dbReference>
<dbReference type="InterPro" id="IPR036514">
    <property type="entry name" value="SGNH_hydro_sf"/>
</dbReference>
<evidence type="ECO:0000256" key="1">
    <source>
        <dbReference type="ARBA" id="ARBA00004613"/>
    </source>
</evidence>
<dbReference type="GO" id="GO:0005975">
    <property type="term" value="P:carbohydrate metabolic process"/>
    <property type="evidence" value="ECO:0007669"/>
    <property type="project" value="InterPro"/>
</dbReference>
<feature type="compositionally biased region" description="Pro residues" evidence="3">
    <location>
        <begin position="158"/>
        <end position="169"/>
    </location>
</feature>
<dbReference type="InterPro" id="IPR050557">
    <property type="entry name" value="RTX_toxin/Mannuronan_C5-epim"/>
</dbReference>
<dbReference type="GO" id="GO:0004553">
    <property type="term" value="F:hydrolase activity, hydrolyzing O-glycosyl compounds"/>
    <property type="evidence" value="ECO:0007669"/>
    <property type="project" value="InterPro"/>
</dbReference>
<comment type="subcellular location">
    <subcellularLocation>
        <location evidence="1">Secreted</location>
    </subcellularLocation>
</comment>
<name>A0A9W6C223_9CHLO</name>
<evidence type="ECO:0000313" key="5">
    <source>
        <dbReference type="EMBL" id="GLC62035.1"/>
    </source>
</evidence>
<protein>
    <recommendedName>
        <fullName evidence="4">GH16 domain-containing protein</fullName>
    </recommendedName>
</protein>